<evidence type="ECO:0000313" key="2">
    <source>
        <dbReference type="EMBL" id="KAK8048006.1"/>
    </source>
</evidence>
<evidence type="ECO:0000313" key="3">
    <source>
        <dbReference type="Proteomes" id="UP001446871"/>
    </source>
</evidence>
<protein>
    <submittedName>
        <fullName evidence="2">Uncharacterized protein</fullName>
    </submittedName>
</protein>
<dbReference type="Proteomes" id="UP001446871">
    <property type="component" value="Unassembled WGS sequence"/>
</dbReference>
<gene>
    <name evidence="2" type="ORF">PG996_016070</name>
</gene>
<keyword evidence="3" id="KW-1185">Reference proteome</keyword>
<comment type="caution">
    <text evidence="2">The sequence shown here is derived from an EMBL/GenBank/DDBJ whole genome shotgun (WGS) entry which is preliminary data.</text>
</comment>
<accession>A0ABR1TQ75</accession>
<proteinExistence type="predicted"/>
<reference evidence="2 3" key="1">
    <citation type="submission" date="2023-01" db="EMBL/GenBank/DDBJ databases">
        <title>Analysis of 21 Apiospora genomes using comparative genomics revels a genus with tremendous synthesis potential of carbohydrate active enzymes and secondary metabolites.</title>
        <authorList>
            <person name="Sorensen T."/>
        </authorList>
    </citation>
    <scope>NUCLEOTIDE SEQUENCE [LARGE SCALE GENOMIC DNA]</scope>
    <source>
        <strain evidence="2 3">CBS 83171</strain>
    </source>
</reference>
<organism evidence="2 3">
    <name type="scientific">Apiospora saccharicola</name>
    <dbReference type="NCBI Taxonomy" id="335842"/>
    <lineage>
        <taxon>Eukaryota</taxon>
        <taxon>Fungi</taxon>
        <taxon>Dikarya</taxon>
        <taxon>Ascomycota</taxon>
        <taxon>Pezizomycotina</taxon>
        <taxon>Sordariomycetes</taxon>
        <taxon>Xylariomycetidae</taxon>
        <taxon>Amphisphaeriales</taxon>
        <taxon>Apiosporaceae</taxon>
        <taxon>Apiospora</taxon>
    </lineage>
</organism>
<evidence type="ECO:0000256" key="1">
    <source>
        <dbReference type="SAM" id="MobiDB-lite"/>
    </source>
</evidence>
<dbReference type="EMBL" id="JAQQWM010000009">
    <property type="protein sequence ID" value="KAK8048006.1"/>
    <property type="molecule type" value="Genomic_DNA"/>
</dbReference>
<feature type="compositionally biased region" description="Polar residues" evidence="1">
    <location>
        <begin position="82"/>
        <end position="96"/>
    </location>
</feature>
<sequence>MPTSTPPAMPTSDDDIEDLRELGRINAECKWVICQDVHVGETKVCGRVTLFRTTGGDFSSRSCGRPTKTPGFKIASHRRGGCSTNIPTASASSARGQQGEEAEILGEYPELAHLIPTKNKPVQIKKEEEVKVKEESPDN</sequence>
<name>A0ABR1TQ75_9PEZI</name>
<feature type="region of interest" description="Disordered" evidence="1">
    <location>
        <begin position="56"/>
        <end position="101"/>
    </location>
</feature>